<dbReference type="NCBIfam" id="TIGR01568">
    <property type="entry name" value="A_thal_3678"/>
    <property type="match status" value="1"/>
</dbReference>
<proteinExistence type="predicted"/>
<gene>
    <name evidence="9" type="ORF">ACJIZ3_017407</name>
</gene>
<organism evidence="9 10">
    <name type="scientific">Penstemon smallii</name>
    <dbReference type="NCBI Taxonomy" id="265156"/>
    <lineage>
        <taxon>Eukaryota</taxon>
        <taxon>Viridiplantae</taxon>
        <taxon>Streptophyta</taxon>
        <taxon>Embryophyta</taxon>
        <taxon>Tracheophyta</taxon>
        <taxon>Spermatophyta</taxon>
        <taxon>Magnoliopsida</taxon>
        <taxon>eudicotyledons</taxon>
        <taxon>Gunneridae</taxon>
        <taxon>Pentapetalae</taxon>
        <taxon>asterids</taxon>
        <taxon>lamiids</taxon>
        <taxon>Lamiales</taxon>
        <taxon>Plantaginaceae</taxon>
        <taxon>Cheloneae</taxon>
        <taxon>Penstemon</taxon>
    </lineage>
</organism>
<accession>A0ABD3SVF6</accession>
<evidence type="ECO:0000256" key="7">
    <source>
        <dbReference type="SAM" id="MobiDB-lite"/>
    </source>
</evidence>
<keyword evidence="5 6" id="KW-0539">Nucleus</keyword>
<dbReference type="InterPro" id="IPR006458">
    <property type="entry name" value="Ovate_C"/>
</dbReference>
<dbReference type="Proteomes" id="UP001634393">
    <property type="component" value="Unassembled WGS sequence"/>
</dbReference>
<evidence type="ECO:0000313" key="10">
    <source>
        <dbReference type="Proteomes" id="UP001634393"/>
    </source>
</evidence>
<dbReference type="GO" id="GO:0045892">
    <property type="term" value="P:negative regulation of DNA-templated transcription"/>
    <property type="evidence" value="ECO:0007669"/>
    <property type="project" value="UniProtKB-UniRule"/>
</dbReference>
<comment type="caution">
    <text evidence="9">The sequence shown here is derived from an EMBL/GenBank/DDBJ whole genome shotgun (WGS) entry which is preliminary data.</text>
</comment>
<evidence type="ECO:0000256" key="4">
    <source>
        <dbReference type="ARBA" id="ARBA00023163"/>
    </source>
</evidence>
<feature type="domain" description="OVATE" evidence="8">
    <location>
        <begin position="87"/>
        <end position="146"/>
    </location>
</feature>
<protein>
    <recommendedName>
        <fullName evidence="6">Transcription repressor</fullName>
    </recommendedName>
    <alternativeName>
        <fullName evidence="6">Ovate family protein</fullName>
    </alternativeName>
</protein>
<keyword evidence="3 6" id="KW-0805">Transcription regulation</keyword>
<sequence>MSSGKKWKFMKIFKSKGCGCGPKATDIIEPKPKSKTSFSDQKPNQRPSSSASSCGGDYTSTTFSINIDTSPHEYYQDCTKIRDSFAVVKDSDDPYQDFRQSMLQMIFEKEIYSRDGLQQLLQCFLQLNPRHHHETIIGAFMEIWNGGVAADDTTPCCSTRVT</sequence>
<dbReference type="PROSITE" id="PS51754">
    <property type="entry name" value="OVATE"/>
    <property type="match status" value="1"/>
</dbReference>
<evidence type="ECO:0000256" key="1">
    <source>
        <dbReference type="ARBA" id="ARBA00004123"/>
    </source>
</evidence>
<reference evidence="9 10" key="1">
    <citation type="submission" date="2024-12" db="EMBL/GenBank/DDBJ databases">
        <title>The unique morphological basis and parallel evolutionary history of personate flowers in Penstemon.</title>
        <authorList>
            <person name="Depatie T.H."/>
            <person name="Wessinger C.A."/>
        </authorList>
    </citation>
    <scope>NUCLEOTIDE SEQUENCE [LARGE SCALE GENOMIC DNA]</scope>
    <source>
        <strain evidence="9">WTNN_2</strain>
        <tissue evidence="9">Leaf</tissue>
    </source>
</reference>
<comment type="function">
    <text evidence="6">Transcriptional repressor that regulates multiple aspects of plant growth and development.</text>
</comment>
<evidence type="ECO:0000313" key="9">
    <source>
        <dbReference type="EMBL" id="KAL3828605.1"/>
    </source>
</evidence>
<evidence type="ECO:0000256" key="2">
    <source>
        <dbReference type="ARBA" id="ARBA00022491"/>
    </source>
</evidence>
<comment type="subcellular location">
    <subcellularLocation>
        <location evidence="1 6">Nucleus</location>
    </subcellularLocation>
</comment>
<dbReference type="PANTHER" id="PTHR33057">
    <property type="entry name" value="TRANSCRIPTION REPRESSOR OFP7-RELATED"/>
    <property type="match status" value="1"/>
</dbReference>
<dbReference type="InterPro" id="IPR038933">
    <property type="entry name" value="Ovate"/>
</dbReference>
<keyword evidence="2 6" id="KW-0678">Repressor</keyword>
<dbReference type="EMBL" id="JBJXBP010000005">
    <property type="protein sequence ID" value="KAL3828605.1"/>
    <property type="molecule type" value="Genomic_DNA"/>
</dbReference>
<evidence type="ECO:0000256" key="6">
    <source>
        <dbReference type="RuleBase" id="RU367028"/>
    </source>
</evidence>
<keyword evidence="10" id="KW-1185">Reference proteome</keyword>
<name>A0ABD3SVF6_9LAMI</name>
<feature type="compositionally biased region" description="Polar residues" evidence="7">
    <location>
        <begin position="35"/>
        <end position="58"/>
    </location>
</feature>
<dbReference type="Pfam" id="PF04844">
    <property type="entry name" value="Ovate"/>
    <property type="match status" value="1"/>
</dbReference>
<keyword evidence="4 6" id="KW-0804">Transcription</keyword>
<dbReference type="GO" id="GO:0005634">
    <property type="term" value="C:nucleus"/>
    <property type="evidence" value="ECO:0007669"/>
    <property type="project" value="UniProtKB-SubCell"/>
</dbReference>
<evidence type="ECO:0000256" key="5">
    <source>
        <dbReference type="ARBA" id="ARBA00023242"/>
    </source>
</evidence>
<dbReference type="AlphaFoldDB" id="A0ABD3SVF6"/>
<evidence type="ECO:0000259" key="8">
    <source>
        <dbReference type="PROSITE" id="PS51754"/>
    </source>
</evidence>
<dbReference type="PANTHER" id="PTHR33057:SF138">
    <property type="entry name" value="TRANSCRIPTION REPRESSOR OFP10"/>
    <property type="match status" value="1"/>
</dbReference>
<evidence type="ECO:0000256" key="3">
    <source>
        <dbReference type="ARBA" id="ARBA00023015"/>
    </source>
</evidence>
<feature type="region of interest" description="Disordered" evidence="7">
    <location>
        <begin position="16"/>
        <end position="58"/>
    </location>
</feature>